<sequence>MASWRDDARLPCGLRRCSLAPRGRSAALHCCRHHAPVARDPAHCRLDEGRLRPSRAPSPSTPESQSLLESDTKETMPKIGTTKSLNNKINVQEELQYASQLQNYITKFHSPAPDPTSAVATTALSRRHAIHLQPPPPLPPPPEGAFAAGSARRCRRHCHRRRIHRRRKVRGGGGSRRRWTRLPPPDLPAAATDAATVAGSAAGGRREGAKGAAAAGSAHRRRLELIRAEATSP</sequence>
<proteinExistence type="predicted"/>
<protein>
    <submittedName>
        <fullName evidence="3">Uncharacterized protein</fullName>
    </submittedName>
</protein>
<feature type="compositionally biased region" description="Low complexity" evidence="1">
    <location>
        <begin position="188"/>
        <end position="200"/>
    </location>
</feature>
<accession>Q6ENY6</accession>
<evidence type="ECO:0000313" key="4">
    <source>
        <dbReference type="Proteomes" id="UP000000763"/>
    </source>
</evidence>
<evidence type="ECO:0000313" key="2">
    <source>
        <dbReference type="EMBL" id="BAD29344.1"/>
    </source>
</evidence>
<reference evidence="4" key="4">
    <citation type="journal article" date="2008" name="Nucleic Acids Res.">
        <title>The rice annotation project database (RAP-DB): 2008 update.</title>
        <authorList>
            <consortium name="The rice annotation project (RAP)"/>
        </authorList>
    </citation>
    <scope>GENOME REANNOTATION</scope>
    <source>
        <strain evidence="4">cv. Nipponbare</strain>
    </source>
</reference>
<feature type="region of interest" description="Disordered" evidence="1">
    <location>
        <begin position="48"/>
        <end position="84"/>
    </location>
</feature>
<reference evidence="4" key="3">
    <citation type="journal article" date="2005" name="Nature">
        <title>The map-based sequence of the rice genome.</title>
        <authorList>
            <consortium name="International rice genome sequencing project (IRGSP)"/>
            <person name="Matsumoto T."/>
            <person name="Wu J."/>
            <person name="Kanamori H."/>
            <person name="Katayose Y."/>
            <person name="Fujisawa M."/>
            <person name="Namiki N."/>
            <person name="Mizuno H."/>
            <person name="Yamamoto K."/>
            <person name="Antonio B.A."/>
            <person name="Baba T."/>
            <person name="Sakata K."/>
            <person name="Nagamura Y."/>
            <person name="Aoki H."/>
            <person name="Arikawa K."/>
            <person name="Arita K."/>
            <person name="Bito T."/>
            <person name="Chiden Y."/>
            <person name="Fujitsuka N."/>
            <person name="Fukunaka R."/>
            <person name="Hamada M."/>
            <person name="Harada C."/>
            <person name="Hayashi A."/>
            <person name="Hijishita S."/>
            <person name="Honda M."/>
            <person name="Hosokawa S."/>
            <person name="Ichikawa Y."/>
            <person name="Idonuma A."/>
            <person name="Iijima M."/>
            <person name="Ikeda M."/>
            <person name="Ikeno M."/>
            <person name="Ito K."/>
            <person name="Ito S."/>
            <person name="Ito T."/>
            <person name="Ito Y."/>
            <person name="Ito Y."/>
            <person name="Iwabuchi A."/>
            <person name="Kamiya K."/>
            <person name="Karasawa W."/>
            <person name="Kurita K."/>
            <person name="Katagiri S."/>
            <person name="Kikuta A."/>
            <person name="Kobayashi H."/>
            <person name="Kobayashi N."/>
            <person name="Machita K."/>
            <person name="Maehara T."/>
            <person name="Masukawa M."/>
            <person name="Mizubayashi T."/>
            <person name="Mukai Y."/>
            <person name="Nagasaki H."/>
            <person name="Nagata Y."/>
            <person name="Naito S."/>
            <person name="Nakashima M."/>
            <person name="Nakama Y."/>
            <person name="Nakamichi Y."/>
            <person name="Nakamura M."/>
            <person name="Meguro A."/>
            <person name="Negishi M."/>
            <person name="Ohta I."/>
            <person name="Ohta T."/>
            <person name="Okamoto M."/>
            <person name="Ono N."/>
            <person name="Saji S."/>
            <person name="Sakaguchi M."/>
            <person name="Sakai K."/>
            <person name="Shibata M."/>
            <person name="Shimokawa T."/>
            <person name="Song J."/>
            <person name="Takazaki Y."/>
            <person name="Terasawa K."/>
            <person name="Tsugane M."/>
            <person name="Tsuji K."/>
            <person name="Ueda S."/>
            <person name="Waki K."/>
            <person name="Yamagata H."/>
            <person name="Yamamoto M."/>
            <person name="Yamamoto S."/>
            <person name="Yamane H."/>
            <person name="Yoshiki S."/>
            <person name="Yoshihara R."/>
            <person name="Yukawa K."/>
            <person name="Zhong H."/>
            <person name="Yano M."/>
            <person name="Yuan Q."/>
            <person name="Ouyang S."/>
            <person name="Liu J."/>
            <person name="Jones K.M."/>
            <person name="Gansberger K."/>
            <person name="Moffat K."/>
            <person name="Hill J."/>
            <person name="Bera J."/>
            <person name="Fadrosh D."/>
            <person name="Jin S."/>
            <person name="Johri S."/>
            <person name="Kim M."/>
            <person name="Overton L."/>
            <person name="Reardon M."/>
            <person name="Tsitrin T."/>
            <person name="Vuong H."/>
            <person name="Weaver B."/>
            <person name="Ciecko A."/>
            <person name="Tallon L."/>
            <person name="Jackson J."/>
            <person name="Pai G."/>
            <person name="Aken S.V."/>
            <person name="Utterback T."/>
            <person name="Reidmuller S."/>
            <person name="Feldblyum T."/>
            <person name="Hsiao J."/>
            <person name="Zismann V."/>
            <person name="Iobst S."/>
            <person name="de Vazeille A.R."/>
            <person name="Buell C.R."/>
            <person name="Ying K."/>
            <person name="Li Y."/>
            <person name="Lu T."/>
            <person name="Huang Y."/>
            <person name="Zhao Q."/>
            <person name="Feng Q."/>
            <person name="Zhang L."/>
            <person name="Zhu J."/>
            <person name="Weng Q."/>
            <person name="Mu J."/>
            <person name="Lu Y."/>
            <person name="Fan D."/>
            <person name="Liu Y."/>
            <person name="Guan J."/>
            <person name="Zhang Y."/>
            <person name="Yu S."/>
            <person name="Liu X."/>
            <person name="Zhang Y."/>
            <person name="Hong G."/>
            <person name="Han B."/>
            <person name="Choisne N."/>
            <person name="Demange N."/>
            <person name="Orjeda G."/>
            <person name="Samain S."/>
            <person name="Cattolico L."/>
            <person name="Pelletier E."/>
            <person name="Couloux A."/>
            <person name="Segurens B."/>
            <person name="Wincker P."/>
            <person name="D'Hont A."/>
            <person name="Scarpelli C."/>
            <person name="Weissenbach J."/>
            <person name="Salanoubat M."/>
            <person name="Quetier F."/>
            <person name="Yu Y."/>
            <person name="Kim H.R."/>
            <person name="Rambo T."/>
            <person name="Currie J."/>
            <person name="Collura K."/>
            <person name="Luo M."/>
            <person name="Yang T."/>
            <person name="Ammiraju J.S.S."/>
            <person name="Engler F."/>
            <person name="Soderlund C."/>
            <person name="Wing R.A."/>
            <person name="Palmer L.E."/>
            <person name="de la Bastide M."/>
            <person name="Spiegel L."/>
            <person name="Nascimento L."/>
            <person name="Zutavern T."/>
            <person name="O'Shaughnessy A."/>
            <person name="Dike S."/>
            <person name="Dedhia N."/>
            <person name="Preston R."/>
            <person name="Balija V."/>
            <person name="McCombie W.R."/>
            <person name="Chow T."/>
            <person name="Chen H."/>
            <person name="Chung M."/>
            <person name="Chen C."/>
            <person name="Shaw J."/>
            <person name="Wu H."/>
            <person name="Hsiao K."/>
            <person name="Chao Y."/>
            <person name="Chu M."/>
            <person name="Cheng C."/>
            <person name="Hour A."/>
            <person name="Lee P."/>
            <person name="Lin S."/>
            <person name="Lin Y."/>
            <person name="Liou J."/>
            <person name="Liu S."/>
            <person name="Hsing Y."/>
            <person name="Raghuvanshi S."/>
            <person name="Mohanty A."/>
            <person name="Bharti A.K."/>
            <person name="Gaur A."/>
            <person name="Gupta V."/>
            <person name="Kumar D."/>
            <person name="Ravi V."/>
            <person name="Vij S."/>
            <person name="Kapur A."/>
            <person name="Khurana P."/>
            <person name="Khurana P."/>
            <person name="Khurana J.P."/>
            <person name="Tyagi A.K."/>
            <person name="Gaikwad K."/>
            <person name="Singh A."/>
            <person name="Dalal V."/>
            <person name="Srivastava S."/>
            <person name="Dixit A."/>
            <person name="Pal A.K."/>
            <person name="Ghazi I.A."/>
            <person name="Yadav M."/>
            <person name="Pandit A."/>
            <person name="Bhargava A."/>
            <person name="Sureshbabu K."/>
            <person name="Batra K."/>
            <person name="Sharma T.R."/>
            <person name="Mohapatra T."/>
            <person name="Singh N.K."/>
            <person name="Messing J."/>
            <person name="Nelson A.B."/>
            <person name="Fuks G."/>
            <person name="Kavchok S."/>
            <person name="Keizer G."/>
            <person name="Linton E."/>
            <person name="Llaca V."/>
            <person name="Song R."/>
            <person name="Tanyolac B."/>
            <person name="Young S."/>
            <person name="Ho-Il K."/>
            <person name="Hahn J.H."/>
            <person name="Sangsakoo G."/>
            <person name="Vanavichit A."/>
            <person name="de Mattos Luiz.A.T."/>
            <person name="Zimmer P.D."/>
            <person name="Malone G."/>
            <person name="Dellagostin O."/>
            <person name="de Oliveira A.C."/>
            <person name="Bevan M."/>
            <person name="Bancroft I."/>
            <person name="Minx P."/>
            <person name="Cordum H."/>
            <person name="Wilson R."/>
            <person name="Cheng Z."/>
            <person name="Jin W."/>
            <person name="Jiang J."/>
            <person name="Leong S.A."/>
            <person name="Iwama H."/>
            <person name="Gojobori T."/>
            <person name="Itoh T."/>
            <person name="Niimura Y."/>
            <person name="Fujii Y."/>
            <person name="Habara T."/>
            <person name="Sakai H."/>
            <person name="Sato Y."/>
            <person name="Wilson G."/>
            <person name="Kumar K."/>
            <person name="McCouch S."/>
            <person name="Juretic N."/>
            <person name="Hoen D."/>
            <person name="Wright S."/>
            <person name="Bruskiewich R."/>
            <person name="Bureau T."/>
            <person name="Miyao A."/>
            <person name="Hirochika H."/>
            <person name="Nishikawa T."/>
            <person name="Kadowaki K."/>
            <person name="Sugiura M."/>
            <person name="Burr B."/>
            <person name="Sasaki T."/>
        </authorList>
    </citation>
    <scope>NUCLEOTIDE SEQUENCE [LARGE SCALE GENOMIC DNA]</scope>
    <source>
        <strain evidence="4">cv. Nipponbare</strain>
    </source>
</reference>
<organism evidence="3 4">
    <name type="scientific">Oryza sativa subsp. japonica</name>
    <name type="common">Rice</name>
    <dbReference type="NCBI Taxonomy" id="39947"/>
    <lineage>
        <taxon>Eukaryota</taxon>
        <taxon>Viridiplantae</taxon>
        <taxon>Streptophyta</taxon>
        <taxon>Embryophyta</taxon>
        <taxon>Tracheophyta</taxon>
        <taxon>Spermatophyta</taxon>
        <taxon>Magnoliopsida</taxon>
        <taxon>Liliopsida</taxon>
        <taxon>Poales</taxon>
        <taxon>Poaceae</taxon>
        <taxon>BOP clade</taxon>
        <taxon>Oryzoideae</taxon>
        <taxon>Oryzeae</taxon>
        <taxon>Oryzinae</taxon>
        <taxon>Oryza</taxon>
        <taxon>Oryza sativa</taxon>
    </lineage>
</organism>
<reference evidence="3" key="2">
    <citation type="submission" date="2003-06" db="EMBL/GenBank/DDBJ databases">
        <title>Oryza sativa nipponbare(GA3) genomic DNA, chromosome 9, PAC clone:P0603H10.</title>
        <authorList>
            <person name="Sasaki T."/>
            <person name="Matsumoto T."/>
            <person name="Katayose Y."/>
        </authorList>
    </citation>
    <scope>NUCLEOTIDE SEQUENCE</scope>
</reference>
<evidence type="ECO:0000256" key="1">
    <source>
        <dbReference type="SAM" id="MobiDB-lite"/>
    </source>
</evidence>
<name>Q6ENY6_ORYSJ</name>
<gene>
    <name evidence="2" type="ORF">OSJNBa0009H03.10</name>
    <name evidence="3" type="ORF">P0603H10.45</name>
</gene>
<evidence type="ECO:0000313" key="3">
    <source>
        <dbReference type="EMBL" id="BAD29634.1"/>
    </source>
</evidence>
<feature type="region of interest" description="Disordered" evidence="1">
    <location>
        <begin position="165"/>
        <end position="233"/>
    </location>
</feature>
<reference evidence="2" key="1">
    <citation type="submission" date="2002-10" db="EMBL/GenBank/DDBJ databases">
        <title>Oryza sativa nipponbare(GA3) genomic DNA, chromosome 9, BAC clone:OSJNBa0009H03.</title>
        <authorList>
            <person name="Sasaki T."/>
            <person name="Matsumoto T."/>
            <person name="Katayose Y."/>
        </authorList>
    </citation>
    <scope>NUCLEOTIDE SEQUENCE</scope>
</reference>
<dbReference type="AlphaFoldDB" id="Q6ENY6"/>
<dbReference type="Proteomes" id="UP000000763">
    <property type="component" value="Chromosome 9"/>
</dbReference>
<feature type="compositionally biased region" description="Basic residues" evidence="1">
    <location>
        <begin position="165"/>
        <end position="180"/>
    </location>
</feature>
<dbReference type="EMBL" id="AP005818">
    <property type="protein sequence ID" value="BAD29344.1"/>
    <property type="molecule type" value="Genomic_DNA"/>
</dbReference>
<feature type="compositionally biased region" description="Polar residues" evidence="1">
    <location>
        <begin position="57"/>
        <end position="69"/>
    </location>
</feature>
<dbReference type="EMBL" id="AP006527">
    <property type="protein sequence ID" value="BAD29634.1"/>
    <property type="molecule type" value="Genomic_DNA"/>
</dbReference>